<comment type="similarity">
    <text evidence="1">In the C-terminal section; belongs to the transpeptidase family.</text>
</comment>
<dbReference type="Proteomes" id="UP000551878">
    <property type="component" value="Unassembled WGS sequence"/>
</dbReference>
<keyword evidence="9" id="KW-0378">Hydrolase</keyword>
<evidence type="ECO:0000256" key="17">
    <source>
        <dbReference type="ARBA" id="ARBA00049902"/>
    </source>
</evidence>
<keyword evidence="4" id="KW-0121">Carboxypeptidase</keyword>
<dbReference type="Pfam" id="PF00905">
    <property type="entry name" value="Transpeptidase"/>
    <property type="match status" value="1"/>
</dbReference>
<dbReference type="EC" id="2.4.1.129" evidence="21"/>
<dbReference type="Gene3D" id="3.40.710.10">
    <property type="entry name" value="DD-peptidase/beta-lactamase superfamily"/>
    <property type="match status" value="1"/>
</dbReference>
<dbReference type="InterPro" id="IPR023346">
    <property type="entry name" value="Lysozyme-like_dom_sf"/>
</dbReference>
<dbReference type="InterPro" id="IPR001264">
    <property type="entry name" value="Glyco_trans_51"/>
</dbReference>
<dbReference type="NCBIfam" id="TIGR02074">
    <property type="entry name" value="PBP_1a_fam"/>
    <property type="match status" value="1"/>
</dbReference>
<evidence type="ECO:0000256" key="12">
    <source>
        <dbReference type="ARBA" id="ARBA00022989"/>
    </source>
</evidence>
<evidence type="ECO:0000313" key="21">
    <source>
        <dbReference type="EMBL" id="MBB5173227.1"/>
    </source>
</evidence>
<dbReference type="FunFam" id="1.10.3810.10:FF:000001">
    <property type="entry name" value="Penicillin-binding protein 1A"/>
    <property type="match status" value="1"/>
</dbReference>
<evidence type="ECO:0000256" key="13">
    <source>
        <dbReference type="ARBA" id="ARBA00023136"/>
    </source>
</evidence>
<feature type="transmembrane region" description="Helical" evidence="18">
    <location>
        <begin position="17"/>
        <end position="41"/>
    </location>
</feature>
<feature type="domain" description="Glycosyl transferase family 51" evidence="20">
    <location>
        <begin position="64"/>
        <end position="238"/>
    </location>
</feature>
<keyword evidence="13 18" id="KW-0472">Membrane</keyword>
<dbReference type="GO" id="GO:0006508">
    <property type="term" value="P:proteolysis"/>
    <property type="evidence" value="ECO:0007669"/>
    <property type="project" value="UniProtKB-KW"/>
</dbReference>
<keyword evidence="14" id="KW-0511">Multifunctional enzyme</keyword>
<dbReference type="EC" id="2.3.2.-" evidence="21"/>
<dbReference type="SUPFAM" id="SSF56601">
    <property type="entry name" value="beta-lactamase/transpeptidase-like"/>
    <property type="match status" value="1"/>
</dbReference>
<dbReference type="PANTHER" id="PTHR32282:SF32">
    <property type="entry name" value="PENICILLIN-BINDING PROTEIN 2A"/>
    <property type="match status" value="1"/>
</dbReference>
<dbReference type="GO" id="GO:0008360">
    <property type="term" value="P:regulation of cell shape"/>
    <property type="evidence" value="ECO:0007669"/>
    <property type="project" value="UniProtKB-KW"/>
</dbReference>
<protein>
    <submittedName>
        <fullName evidence="21">Penicillin-binding protein 2A</fullName>
        <ecNumber evidence="21">2.3.2.-</ecNumber>
        <ecNumber evidence="21">2.4.1.129</ecNumber>
    </submittedName>
</protein>
<dbReference type="InterPro" id="IPR001460">
    <property type="entry name" value="PCN-bd_Tpept"/>
</dbReference>
<evidence type="ECO:0000256" key="18">
    <source>
        <dbReference type="SAM" id="Phobius"/>
    </source>
</evidence>
<dbReference type="InterPro" id="IPR012338">
    <property type="entry name" value="Beta-lactam/transpept-like"/>
</dbReference>
<evidence type="ECO:0000256" key="14">
    <source>
        <dbReference type="ARBA" id="ARBA00023268"/>
    </source>
</evidence>
<name>A0A840QPH5_9BACI</name>
<keyword evidence="10" id="KW-0133">Cell shape</keyword>
<comment type="catalytic activity">
    <reaction evidence="17">
        <text>[GlcNAc-(1-&gt;4)-Mur2Ac(oyl-L-Ala-gamma-D-Glu-L-Lys-D-Ala-D-Ala)](n)-di-trans,octa-cis-undecaprenyl diphosphate + beta-D-GlcNAc-(1-&gt;4)-Mur2Ac(oyl-L-Ala-gamma-D-Glu-L-Lys-D-Ala-D-Ala)-di-trans,octa-cis-undecaprenyl diphosphate = [GlcNAc-(1-&gt;4)-Mur2Ac(oyl-L-Ala-gamma-D-Glu-L-Lys-D-Ala-D-Ala)](n+1)-di-trans,octa-cis-undecaprenyl diphosphate + di-trans,octa-cis-undecaprenyl diphosphate + H(+)</text>
        <dbReference type="Rhea" id="RHEA:23708"/>
        <dbReference type="Rhea" id="RHEA-COMP:9602"/>
        <dbReference type="Rhea" id="RHEA-COMP:9603"/>
        <dbReference type="ChEBI" id="CHEBI:15378"/>
        <dbReference type="ChEBI" id="CHEBI:58405"/>
        <dbReference type="ChEBI" id="CHEBI:60033"/>
        <dbReference type="ChEBI" id="CHEBI:78435"/>
        <dbReference type="EC" id="2.4.99.28"/>
    </reaction>
</comment>
<dbReference type="InterPro" id="IPR036950">
    <property type="entry name" value="PBP_transglycosylase"/>
</dbReference>
<accession>A0A840QPH5</accession>
<gene>
    <name evidence="21" type="ORF">HNQ41_001396</name>
</gene>
<feature type="domain" description="Penicillin-binding protein transpeptidase" evidence="19">
    <location>
        <begin position="332"/>
        <end position="604"/>
    </location>
</feature>
<evidence type="ECO:0000256" key="15">
    <source>
        <dbReference type="ARBA" id="ARBA00023316"/>
    </source>
</evidence>
<evidence type="ECO:0000256" key="6">
    <source>
        <dbReference type="ARBA" id="ARBA00022676"/>
    </source>
</evidence>
<evidence type="ECO:0000256" key="4">
    <source>
        <dbReference type="ARBA" id="ARBA00022645"/>
    </source>
</evidence>
<keyword evidence="5" id="KW-0645">Protease</keyword>
<evidence type="ECO:0000313" key="22">
    <source>
        <dbReference type="Proteomes" id="UP000551878"/>
    </source>
</evidence>
<keyword evidence="12 18" id="KW-1133">Transmembrane helix</keyword>
<evidence type="ECO:0000259" key="20">
    <source>
        <dbReference type="Pfam" id="PF00912"/>
    </source>
</evidence>
<dbReference type="GO" id="GO:0016746">
    <property type="term" value="F:acyltransferase activity"/>
    <property type="evidence" value="ECO:0007669"/>
    <property type="project" value="UniProtKB-KW"/>
</dbReference>
<keyword evidence="22" id="KW-1185">Reference proteome</keyword>
<dbReference type="InterPro" id="IPR050396">
    <property type="entry name" value="Glycosyltr_51/Transpeptidase"/>
</dbReference>
<keyword evidence="8 18" id="KW-0812">Transmembrane</keyword>
<dbReference type="EMBL" id="JACHHB010000005">
    <property type="protein sequence ID" value="MBB5173227.1"/>
    <property type="molecule type" value="Genomic_DNA"/>
</dbReference>
<comment type="similarity">
    <text evidence="2">In the N-terminal section; belongs to the glycosyltransferase 51 family.</text>
</comment>
<evidence type="ECO:0000259" key="19">
    <source>
        <dbReference type="Pfam" id="PF00905"/>
    </source>
</evidence>
<keyword evidence="6 21" id="KW-0328">Glycosyltransferase</keyword>
<dbReference type="Gene3D" id="1.10.3810.10">
    <property type="entry name" value="Biosynthetic peptidoglycan transglycosylase-like"/>
    <property type="match status" value="1"/>
</dbReference>
<dbReference type="GO" id="GO:0008955">
    <property type="term" value="F:peptidoglycan glycosyltransferase activity"/>
    <property type="evidence" value="ECO:0007669"/>
    <property type="project" value="UniProtKB-EC"/>
</dbReference>
<reference evidence="21 22" key="1">
    <citation type="submission" date="2020-08" db="EMBL/GenBank/DDBJ databases">
        <title>Genomic Encyclopedia of Type Strains, Phase IV (KMG-IV): sequencing the most valuable type-strain genomes for metagenomic binning, comparative biology and taxonomic classification.</title>
        <authorList>
            <person name="Goeker M."/>
        </authorList>
    </citation>
    <scope>NUCLEOTIDE SEQUENCE [LARGE SCALE GENOMIC DNA]</scope>
    <source>
        <strain evidence="21 22">DSM 24696</strain>
    </source>
</reference>
<keyword evidence="15" id="KW-0961">Cell wall biogenesis/degradation</keyword>
<dbReference type="GO" id="GO:0030288">
    <property type="term" value="C:outer membrane-bounded periplasmic space"/>
    <property type="evidence" value="ECO:0007669"/>
    <property type="project" value="TreeGrafter"/>
</dbReference>
<evidence type="ECO:0000256" key="5">
    <source>
        <dbReference type="ARBA" id="ARBA00022670"/>
    </source>
</evidence>
<proteinExistence type="inferred from homology"/>
<evidence type="ECO:0000256" key="10">
    <source>
        <dbReference type="ARBA" id="ARBA00022960"/>
    </source>
</evidence>
<dbReference type="GO" id="GO:0008658">
    <property type="term" value="F:penicillin binding"/>
    <property type="evidence" value="ECO:0007669"/>
    <property type="project" value="InterPro"/>
</dbReference>
<evidence type="ECO:0000256" key="3">
    <source>
        <dbReference type="ARBA" id="ARBA00022475"/>
    </source>
</evidence>
<evidence type="ECO:0000256" key="8">
    <source>
        <dbReference type="ARBA" id="ARBA00022692"/>
    </source>
</evidence>
<dbReference type="AlphaFoldDB" id="A0A840QPH5"/>
<dbReference type="GO" id="GO:0071555">
    <property type="term" value="P:cell wall organization"/>
    <property type="evidence" value="ECO:0007669"/>
    <property type="project" value="UniProtKB-KW"/>
</dbReference>
<sequence>MITIIIEKGGTLLKKRILIGAAALLFVLIVGFTIYLGSILFGDYAIDDKELVLSETSTVVNLEGETIAKLFDENRELVSIDDVPEHVQQAFIAIEDARFYDHTGIDLRAIGRALYRDIVAGGIVEGGSTITQQLAKNTFLSHEQTFIRKTKEILIAMNLERRYDKDEILEMYLNRIYFGHGAHGVQAASKQYFDKDVEELNVQEGALLAALPKGPNSYSPLRDEQRAKGRRNLVLNVMEEQDYISAEEAVRLQGTTLGTDDYRFENDQAFATYVDMVIDEARERYQLTEGEVRRGGYEIVVPLDKEKQRVAFHHFQNGDLFPDSPGERPVEGAFVLLDNETGAVVAAQGGREYVTRNLNRVTVKRQPGSTFKPLAVYGPALESGEYEPYSLLRDELLDYGDYQPSNLSGTYQGEQLMYDALKYSINAPAVWLLNEMGVEKSKAYLEDHRLDISDQGLAVALGGLENGVTPLDLAAGYVPYATGGVYHEPYVINEMTNRHGDIVEGADLESDRVVSPQTAWSMTRMLEAVVEDGTGSHGSYDYALAGKTGTTSYESVKGAARDIWFTGYTPEVTGAVWMGHDQNDEDHYLTAGSQYPTHLFKSILSEFPMDDQNIQVAFDQPEGTQDIEPPIRLTAVNDLQVNVEFGLTGFETTLSWMGTDDERVHYHIYEKSDGKMKKVDTVVGKTNASLSSFNPFEEREFQVVPYNPQRDEEGEPSQIVQAEARWFTQG</sequence>
<evidence type="ECO:0000256" key="16">
    <source>
        <dbReference type="ARBA" id="ARBA00034000"/>
    </source>
</evidence>
<dbReference type="SUPFAM" id="SSF53955">
    <property type="entry name" value="Lysozyme-like"/>
    <property type="match status" value="1"/>
</dbReference>
<evidence type="ECO:0000256" key="9">
    <source>
        <dbReference type="ARBA" id="ARBA00022801"/>
    </source>
</evidence>
<dbReference type="GO" id="GO:0009002">
    <property type="term" value="F:serine-type D-Ala-D-Ala carboxypeptidase activity"/>
    <property type="evidence" value="ECO:0007669"/>
    <property type="project" value="UniProtKB-EC"/>
</dbReference>
<keyword evidence="21" id="KW-0012">Acyltransferase</keyword>
<keyword evidence="7 21" id="KW-0808">Transferase</keyword>
<dbReference type="Pfam" id="PF00912">
    <property type="entry name" value="Transgly"/>
    <property type="match status" value="1"/>
</dbReference>
<evidence type="ECO:0000256" key="1">
    <source>
        <dbReference type="ARBA" id="ARBA00007090"/>
    </source>
</evidence>
<comment type="catalytic activity">
    <reaction evidence="16">
        <text>Preferential cleavage: (Ac)2-L-Lys-D-Ala-|-D-Ala. Also transpeptidation of peptidyl-alanyl moieties that are N-acyl substituents of D-alanine.</text>
        <dbReference type="EC" id="3.4.16.4"/>
    </reaction>
</comment>
<evidence type="ECO:0000256" key="2">
    <source>
        <dbReference type="ARBA" id="ARBA00007739"/>
    </source>
</evidence>
<comment type="caution">
    <text evidence="21">The sequence shown here is derived from an EMBL/GenBank/DDBJ whole genome shotgun (WGS) entry which is preliminary data.</text>
</comment>
<keyword evidence="3" id="KW-1003">Cell membrane</keyword>
<dbReference type="GO" id="GO:0009252">
    <property type="term" value="P:peptidoglycan biosynthetic process"/>
    <property type="evidence" value="ECO:0007669"/>
    <property type="project" value="UniProtKB-KW"/>
</dbReference>
<dbReference type="RefSeq" id="WP_184663681.1">
    <property type="nucleotide sequence ID" value="NZ_JACHHB010000005.1"/>
</dbReference>
<dbReference type="PANTHER" id="PTHR32282">
    <property type="entry name" value="BINDING PROTEIN TRANSPEPTIDASE, PUTATIVE-RELATED"/>
    <property type="match status" value="1"/>
</dbReference>
<evidence type="ECO:0000256" key="7">
    <source>
        <dbReference type="ARBA" id="ARBA00022679"/>
    </source>
</evidence>
<keyword evidence="11" id="KW-0573">Peptidoglycan synthesis</keyword>
<organism evidence="21 22">
    <name type="scientific">Texcoconibacillus texcoconensis</name>
    <dbReference type="NCBI Taxonomy" id="1095777"/>
    <lineage>
        <taxon>Bacteria</taxon>
        <taxon>Bacillati</taxon>
        <taxon>Bacillota</taxon>
        <taxon>Bacilli</taxon>
        <taxon>Bacillales</taxon>
        <taxon>Bacillaceae</taxon>
        <taxon>Texcoconibacillus</taxon>
    </lineage>
</organism>
<evidence type="ECO:0000256" key="11">
    <source>
        <dbReference type="ARBA" id="ARBA00022984"/>
    </source>
</evidence>